<dbReference type="Pfam" id="PF13335">
    <property type="entry name" value="Mg_chelatase_C"/>
    <property type="match status" value="1"/>
</dbReference>
<sequence length="65" mass="7251">MTYQELSGTSEPESSAIIRARVEAARNIQRDRLSQYGLHSNSQMQARHIRKFCTVGSVAAWDAAV</sequence>
<feature type="domain" description="Mg chelatase-related protein C-terminal" evidence="1">
    <location>
        <begin position="13"/>
        <end position="57"/>
    </location>
</feature>
<gene>
    <name evidence="2" type="ORF">C2E25_17075</name>
</gene>
<dbReference type="Proteomes" id="UP000236340">
    <property type="component" value="Unassembled WGS sequence"/>
</dbReference>
<proteinExistence type="predicted"/>
<name>A0A2K2H5H3_9BACT</name>
<evidence type="ECO:0000313" key="2">
    <source>
        <dbReference type="EMBL" id="PNU18558.1"/>
    </source>
</evidence>
<comment type="caution">
    <text evidence="2">The sequence shown here is derived from an EMBL/GenBank/DDBJ whole genome shotgun (WGS) entry which is preliminary data.</text>
</comment>
<accession>A0A2K2H5H3</accession>
<evidence type="ECO:0000313" key="3">
    <source>
        <dbReference type="Proteomes" id="UP000236340"/>
    </source>
</evidence>
<dbReference type="OrthoDB" id="9813147at2"/>
<dbReference type="EMBL" id="PPFX01000069">
    <property type="protein sequence ID" value="PNU18558.1"/>
    <property type="molecule type" value="Genomic_DNA"/>
</dbReference>
<reference evidence="2 3" key="1">
    <citation type="journal article" date="2018" name="Genome Announc.">
        <title>Genome Sequence of Geothermobacter sp. HR-1 Iron Reducer from the Loihi Seamount.</title>
        <authorList>
            <person name="Smith H."/>
            <person name="Abuyen K."/>
            <person name="Tremblay J."/>
            <person name="Savalia P."/>
            <person name="Perez-Rodriguez I."/>
            <person name="Emerson D."/>
            <person name="Tully B."/>
            <person name="Amend J."/>
        </authorList>
    </citation>
    <scope>NUCLEOTIDE SEQUENCE [LARGE SCALE GENOMIC DNA]</scope>
    <source>
        <strain evidence="2 3">HR-1</strain>
    </source>
</reference>
<protein>
    <recommendedName>
        <fullName evidence="1">Mg chelatase-related protein C-terminal domain-containing protein</fullName>
    </recommendedName>
</protein>
<evidence type="ECO:0000259" key="1">
    <source>
        <dbReference type="Pfam" id="PF13335"/>
    </source>
</evidence>
<organism evidence="2 3">
    <name type="scientific">Geothermobacter hydrogeniphilus</name>
    <dbReference type="NCBI Taxonomy" id="1969733"/>
    <lineage>
        <taxon>Bacteria</taxon>
        <taxon>Pseudomonadati</taxon>
        <taxon>Thermodesulfobacteriota</taxon>
        <taxon>Desulfuromonadia</taxon>
        <taxon>Desulfuromonadales</taxon>
        <taxon>Geothermobacteraceae</taxon>
        <taxon>Geothermobacter</taxon>
    </lineage>
</organism>
<dbReference type="AlphaFoldDB" id="A0A2K2H5H3"/>
<dbReference type="InterPro" id="IPR025158">
    <property type="entry name" value="Mg_chelat-rel_C"/>
</dbReference>